<reference evidence="3" key="1">
    <citation type="submission" date="2016-10" db="EMBL/GenBank/DDBJ databases">
        <authorList>
            <person name="Varghese N."/>
            <person name="Submissions S."/>
        </authorList>
    </citation>
    <scope>NUCLEOTIDE SEQUENCE [LARGE SCALE GENOMIC DNA]</scope>
    <source>
        <strain evidence="3">DSM 22329</strain>
    </source>
</reference>
<evidence type="ECO:0000313" key="2">
    <source>
        <dbReference type="EMBL" id="SDP35383.1"/>
    </source>
</evidence>
<dbReference type="Proteomes" id="UP000199077">
    <property type="component" value="Chromosome I"/>
</dbReference>
<organism evidence="2 3">
    <name type="scientific">Pedococcus dokdonensis</name>
    <dbReference type="NCBI Taxonomy" id="443156"/>
    <lineage>
        <taxon>Bacteria</taxon>
        <taxon>Bacillati</taxon>
        <taxon>Actinomycetota</taxon>
        <taxon>Actinomycetes</taxon>
        <taxon>Micrococcales</taxon>
        <taxon>Intrasporangiaceae</taxon>
        <taxon>Pedococcus</taxon>
    </lineage>
</organism>
<dbReference type="AlphaFoldDB" id="A0A1H0S0Z9"/>
<feature type="domain" description="THUMP-like" evidence="1">
    <location>
        <begin position="338"/>
        <end position="411"/>
    </location>
</feature>
<sequence>MRDMDLALLRRLTTGEGWGLLQSLPPYDEAGALALQQRLRGAGFDPELVAAALNQARLRAKAVDKFGEFARGMVLTSDGLEQATRLAVAAQHAQRFRAAGIHTVHDLGCGIGADAMAMAGLDLRVRAIDADELTAGIAAVNLRHWPDSTAQHGMVEEFTAPSGEGARGVGAWLDPARRTPGVADVTGRTRRIFNLAEISPSWPTVQEVARALPATGAKLSPAFPHSALPGGAEAQWTSWEGDVVECAVWFGPLVRTAGRSAAVLRARGPAVVVTEADTDGDTPALVNLAELGGWLYEPDKALLRAGLVGALTAATDGAELDAGVGYVGSSRSVDLPYARRYAVVEAMPFNVKALRGWLRDHGIDRLTIKKRGISVDADLLRRQLRLPAKGQVEATVVLTRVRSNQVALIVNPA</sequence>
<dbReference type="Pfam" id="PF18096">
    <property type="entry name" value="Thump_like"/>
    <property type="match status" value="1"/>
</dbReference>
<dbReference type="InterPro" id="IPR041497">
    <property type="entry name" value="Thump-like"/>
</dbReference>
<proteinExistence type="predicted"/>
<name>A0A1H0S0Z9_9MICO</name>
<accession>A0A1H0S0Z9</accession>
<dbReference type="EMBL" id="LT629711">
    <property type="protein sequence ID" value="SDP35383.1"/>
    <property type="molecule type" value="Genomic_DNA"/>
</dbReference>
<dbReference type="STRING" id="443156.SAMN04489867_2166"/>
<dbReference type="InterPro" id="IPR029063">
    <property type="entry name" value="SAM-dependent_MTases_sf"/>
</dbReference>
<evidence type="ECO:0000313" key="3">
    <source>
        <dbReference type="Proteomes" id="UP000199077"/>
    </source>
</evidence>
<dbReference type="SUPFAM" id="SSF53335">
    <property type="entry name" value="S-adenosyl-L-methionine-dependent methyltransferases"/>
    <property type="match status" value="1"/>
</dbReference>
<dbReference type="Gene3D" id="3.40.50.150">
    <property type="entry name" value="Vaccinia Virus protein VP39"/>
    <property type="match status" value="1"/>
</dbReference>
<keyword evidence="3" id="KW-1185">Reference proteome</keyword>
<gene>
    <name evidence="2" type="ORF">SAMN04489867_2166</name>
</gene>
<evidence type="ECO:0000259" key="1">
    <source>
        <dbReference type="Pfam" id="PF18096"/>
    </source>
</evidence>
<protein>
    <recommendedName>
        <fullName evidence="1">THUMP-like domain-containing protein</fullName>
    </recommendedName>
</protein>